<sequence>MLDTWSLRVLAEVAEHGSFSAAADALTMTQPAVSRQIAALERRAGVRLFHRHPRGVVPTAAGELAIGEAREILGRLAALEARLGAYAQLRGGQVRLSAFPSANTAFVPAAIRRFSAAHPGVEVGLVRGGPGDVRSGAVDVALVTDWDLPGDGVELVPLLDEEHRVALPTGHRLAGRTTVALRDLRGETWIEGGHPDCLGPLTALTRALGGPPRVGFVCDDWTGKQALVAAGMGVTVVSTLAAAAIRPDVVLRPTSPALPRRRLLAAVAPRDRRTPAAAAMLTVLTSLAVGYR</sequence>
<protein>
    <submittedName>
        <fullName evidence="6">DNA-binding transcriptional regulator, LysR family</fullName>
    </submittedName>
</protein>
<evidence type="ECO:0000256" key="2">
    <source>
        <dbReference type="ARBA" id="ARBA00023015"/>
    </source>
</evidence>
<dbReference type="PRINTS" id="PR00039">
    <property type="entry name" value="HTHLYSR"/>
</dbReference>
<dbReference type="GO" id="GO:0032993">
    <property type="term" value="C:protein-DNA complex"/>
    <property type="evidence" value="ECO:0007669"/>
    <property type="project" value="TreeGrafter"/>
</dbReference>
<dbReference type="Gene3D" id="3.40.190.10">
    <property type="entry name" value="Periplasmic binding protein-like II"/>
    <property type="match status" value="2"/>
</dbReference>
<dbReference type="EMBL" id="FNUC01000003">
    <property type="protein sequence ID" value="SEE88645.1"/>
    <property type="molecule type" value="Genomic_DNA"/>
</dbReference>
<evidence type="ECO:0000313" key="6">
    <source>
        <dbReference type="EMBL" id="SEE88645.1"/>
    </source>
</evidence>
<dbReference type="SUPFAM" id="SSF53850">
    <property type="entry name" value="Periplasmic binding protein-like II"/>
    <property type="match status" value="1"/>
</dbReference>
<dbReference type="PROSITE" id="PS50931">
    <property type="entry name" value="HTH_LYSR"/>
    <property type="match status" value="1"/>
</dbReference>
<reference evidence="7" key="1">
    <citation type="submission" date="2016-10" db="EMBL/GenBank/DDBJ databases">
        <authorList>
            <person name="Varghese N."/>
            <person name="Submissions S."/>
        </authorList>
    </citation>
    <scope>NUCLEOTIDE SEQUENCE [LARGE SCALE GENOMIC DNA]</scope>
    <source>
        <strain evidence="7">DSM 45237</strain>
    </source>
</reference>
<evidence type="ECO:0000256" key="4">
    <source>
        <dbReference type="ARBA" id="ARBA00023163"/>
    </source>
</evidence>
<dbReference type="InterPro" id="IPR000847">
    <property type="entry name" value="LysR_HTH_N"/>
</dbReference>
<dbReference type="GO" id="GO:0003677">
    <property type="term" value="F:DNA binding"/>
    <property type="evidence" value="ECO:0007669"/>
    <property type="project" value="UniProtKB-KW"/>
</dbReference>
<dbReference type="Proteomes" id="UP000181980">
    <property type="component" value="Unassembled WGS sequence"/>
</dbReference>
<keyword evidence="2" id="KW-0805">Transcription regulation</keyword>
<dbReference type="GO" id="GO:0003700">
    <property type="term" value="F:DNA-binding transcription factor activity"/>
    <property type="evidence" value="ECO:0007669"/>
    <property type="project" value="InterPro"/>
</dbReference>
<dbReference type="AlphaFoldDB" id="A0A1H5MH19"/>
<keyword evidence="3 6" id="KW-0238">DNA-binding</keyword>
<evidence type="ECO:0000256" key="3">
    <source>
        <dbReference type="ARBA" id="ARBA00023125"/>
    </source>
</evidence>
<evidence type="ECO:0000256" key="1">
    <source>
        <dbReference type="ARBA" id="ARBA00009437"/>
    </source>
</evidence>
<accession>A0A1H5MH19</accession>
<dbReference type="InterPro" id="IPR036388">
    <property type="entry name" value="WH-like_DNA-bd_sf"/>
</dbReference>
<dbReference type="FunFam" id="1.10.10.10:FF:000001">
    <property type="entry name" value="LysR family transcriptional regulator"/>
    <property type="match status" value="1"/>
</dbReference>
<feature type="domain" description="HTH lysR-type" evidence="5">
    <location>
        <begin position="2"/>
        <end position="59"/>
    </location>
</feature>
<dbReference type="PANTHER" id="PTHR30346:SF29">
    <property type="entry name" value="LYSR SUBSTRATE-BINDING"/>
    <property type="match status" value="1"/>
</dbReference>
<proteinExistence type="inferred from homology"/>
<dbReference type="InterPro" id="IPR036390">
    <property type="entry name" value="WH_DNA-bd_sf"/>
</dbReference>
<dbReference type="Pfam" id="PF00126">
    <property type="entry name" value="HTH_1"/>
    <property type="match status" value="1"/>
</dbReference>
<keyword evidence="7" id="KW-1185">Reference proteome</keyword>
<dbReference type="PANTHER" id="PTHR30346">
    <property type="entry name" value="TRANSCRIPTIONAL DUAL REGULATOR HCAR-RELATED"/>
    <property type="match status" value="1"/>
</dbReference>
<dbReference type="RefSeq" id="WP_069111757.1">
    <property type="nucleotide sequence ID" value="NZ_FNUC01000003.1"/>
</dbReference>
<keyword evidence="4" id="KW-0804">Transcription</keyword>
<dbReference type="STRING" id="561176.SAMN04488561_3174"/>
<comment type="similarity">
    <text evidence="1">Belongs to the LysR transcriptional regulatory family.</text>
</comment>
<dbReference type="InterPro" id="IPR005119">
    <property type="entry name" value="LysR_subst-bd"/>
</dbReference>
<dbReference type="Pfam" id="PF03466">
    <property type="entry name" value="LysR_substrate"/>
    <property type="match status" value="1"/>
</dbReference>
<gene>
    <name evidence="6" type="ORF">SAMN04488561_3174</name>
</gene>
<evidence type="ECO:0000259" key="5">
    <source>
        <dbReference type="PROSITE" id="PS50931"/>
    </source>
</evidence>
<dbReference type="Gene3D" id="1.10.10.10">
    <property type="entry name" value="Winged helix-like DNA-binding domain superfamily/Winged helix DNA-binding domain"/>
    <property type="match status" value="1"/>
</dbReference>
<dbReference type="SUPFAM" id="SSF46785">
    <property type="entry name" value="Winged helix' DNA-binding domain"/>
    <property type="match status" value="1"/>
</dbReference>
<organism evidence="6 7">
    <name type="scientific">Jiangella alba</name>
    <dbReference type="NCBI Taxonomy" id="561176"/>
    <lineage>
        <taxon>Bacteria</taxon>
        <taxon>Bacillati</taxon>
        <taxon>Actinomycetota</taxon>
        <taxon>Actinomycetes</taxon>
        <taxon>Jiangellales</taxon>
        <taxon>Jiangellaceae</taxon>
        <taxon>Jiangella</taxon>
    </lineage>
</organism>
<name>A0A1H5MH19_9ACTN</name>
<evidence type="ECO:0000313" key="7">
    <source>
        <dbReference type="Proteomes" id="UP000181980"/>
    </source>
</evidence>